<dbReference type="RefSeq" id="WP_190152508.1">
    <property type="nucleotide sequence ID" value="NZ_BMTL01000029.1"/>
</dbReference>
<reference evidence="3" key="2">
    <citation type="submission" date="2020-09" db="EMBL/GenBank/DDBJ databases">
        <authorList>
            <person name="Sun Q."/>
            <person name="Ohkuma M."/>
        </authorList>
    </citation>
    <scope>NUCLEOTIDE SEQUENCE</scope>
    <source>
        <strain evidence="3">JCM 4386</strain>
    </source>
</reference>
<sequence>MRFATYEYQGRRNCGVIDGAAVRAFPDGTTLLDLIRSGLPRAATDLPPTADPVALDAVRLLPLLEPPSVRDFYTFEEHIEGVRRSGDRGVPDAWYDAPTFYFTNPQALVGAHDDIPYPPGSKVLDFELEVAVVIGREGRDLTPEQARDHIAGYTLFNDWSARDLQIREMQVGLGPCKGKDTATTLGPCLVTPDEVEPYRDPDGFLRLSLTSEINDEVVGKDLLSNMSWTFEEMVAYASRGTVVRPGDVLGSGTCGNGGCLAELWGIRGERVPPPLKPGDTVTLTADVLGSVRNTVIPGTEPVPLPTGRRRPRSRP</sequence>
<dbReference type="SUPFAM" id="SSF56529">
    <property type="entry name" value="FAH"/>
    <property type="match status" value="1"/>
</dbReference>
<dbReference type="Gene3D" id="3.90.850.10">
    <property type="entry name" value="Fumarylacetoacetase-like, C-terminal domain"/>
    <property type="match status" value="1"/>
</dbReference>
<evidence type="ECO:0000259" key="2">
    <source>
        <dbReference type="Pfam" id="PF01557"/>
    </source>
</evidence>
<dbReference type="EMBL" id="BMTL01000029">
    <property type="protein sequence ID" value="GGS13095.1"/>
    <property type="molecule type" value="Genomic_DNA"/>
</dbReference>
<gene>
    <name evidence="3" type="ORF">GCM10010269_60470</name>
</gene>
<dbReference type="AlphaFoldDB" id="A0A918L6S7"/>
<comment type="caution">
    <text evidence="3">The sequence shown here is derived from an EMBL/GenBank/DDBJ whole genome shotgun (WGS) entry which is preliminary data.</text>
</comment>
<dbReference type="InterPro" id="IPR036663">
    <property type="entry name" value="Fumarylacetoacetase_C_sf"/>
</dbReference>
<organism evidence="3 4">
    <name type="scientific">Streptomyces humidus</name>
    <dbReference type="NCBI Taxonomy" id="52259"/>
    <lineage>
        <taxon>Bacteria</taxon>
        <taxon>Bacillati</taxon>
        <taxon>Actinomycetota</taxon>
        <taxon>Actinomycetes</taxon>
        <taxon>Kitasatosporales</taxon>
        <taxon>Streptomycetaceae</taxon>
        <taxon>Streptomyces</taxon>
    </lineage>
</organism>
<evidence type="ECO:0000256" key="1">
    <source>
        <dbReference type="SAM" id="MobiDB-lite"/>
    </source>
</evidence>
<dbReference type="InterPro" id="IPR011234">
    <property type="entry name" value="Fumarylacetoacetase-like_C"/>
</dbReference>
<feature type="domain" description="Fumarylacetoacetase-like C-terminal" evidence="2">
    <location>
        <begin position="70"/>
        <end position="295"/>
    </location>
</feature>
<evidence type="ECO:0000313" key="3">
    <source>
        <dbReference type="EMBL" id="GGS13095.1"/>
    </source>
</evidence>
<protein>
    <submittedName>
        <fullName evidence="3">Hydroxylase</fullName>
    </submittedName>
</protein>
<reference evidence="3" key="1">
    <citation type="journal article" date="2014" name="Int. J. Syst. Evol. Microbiol.">
        <title>Complete genome sequence of Corynebacterium casei LMG S-19264T (=DSM 44701T), isolated from a smear-ripened cheese.</title>
        <authorList>
            <consortium name="US DOE Joint Genome Institute (JGI-PGF)"/>
            <person name="Walter F."/>
            <person name="Albersmeier A."/>
            <person name="Kalinowski J."/>
            <person name="Ruckert C."/>
        </authorList>
    </citation>
    <scope>NUCLEOTIDE SEQUENCE</scope>
    <source>
        <strain evidence="3">JCM 4386</strain>
    </source>
</reference>
<keyword evidence="4" id="KW-1185">Reference proteome</keyword>
<feature type="region of interest" description="Disordered" evidence="1">
    <location>
        <begin position="294"/>
        <end position="315"/>
    </location>
</feature>
<name>A0A918L6S7_9ACTN</name>
<dbReference type="Pfam" id="PF01557">
    <property type="entry name" value="FAA_hydrolase"/>
    <property type="match status" value="1"/>
</dbReference>
<dbReference type="PANTHER" id="PTHR43211">
    <property type="entry name" value="FUMARYLACETOACETATE HYDROLASE"/>
    <property type="match status" value="1"/>
</dbReference>
<accession>A0A918L6S7</accession>
<evidence type="ECO:0000313" key="4">
    <source>
        <dbReference type="Proteomes" id="UP000606194"/>
    </source>
</evidence>
<dbReference type="PANTHER" id="PTHR43211:SF1">
    <property type="entry name" value="BLL6422 PROTEIN"/>
    <property type="match status" value="1"/>
</dbReference>
<dbReference type="Proteomes" id="UP000606194">
    <property type="component" value="Unassembled WGS sequence"/>
</dbReference>
<proteinExistence type="predicted"/>
<dbReference type="GO" id="GO:0003824">
    <property type="term" value="F:catalytic activity"/>
    <property type="evidence" value="ECO:0007669"/>
    <property type="project" value="InterPro"/>
</dbReference>